<evidence type="ECO:0000313" key="2">
    <source>
        <dbReference type="Proteomes" id="UP000789525"/>
    </source>
</evidence>
<name>A0ACA9K0B6_9GLOM</name>
<dbReference type="EMBL" id="CAJVPT010000491">
    <property type="protein sequence ID" value="CAG8445344.1"/>
    <property type="molecule type" value="Genomic_DNA"/>
</dbReference>
<protein>
    <submittedName>
        <fullName evidence="1">13125_t:CDS:1</fullName>
    </submittedName>
</protein>
<dbReference type="Proteomes" id="UP000789525">
    <property type="component" value="Unassembled WGS sequence"/>
</dbReference>
<accession>A0ACA9K0B6</accession>
<sequence length="123" mass="14205">MLSKYSIKICKFFSITFQGLKEESTIGSAEYVTVVAIHGSSHWLALLQFGLADNKCFYNKQTDNRCLHNKRIPAYNRCFHNKRNPSYNNDEQMFEIATKNFSTHAKYVGNTSDHGDEQIRMIS</sequence>
<evidence type="ECO:0000313" key="1">
    <source>
        <dbReference type="EMBL" id="CAG8445344.1"/>
    </source>
</evidence>
<comment type="caution">
    <text evidence="1">The sequence shown here is derived from an EMBL/GenBank/DDBJ whole genome shotgun (WGS) entry which is preliminary data.</text>
</comment>
<proteinExistence type="predicted"/>
<organism evidence="1 2">
    <name type="scientific">Acaulospora colombiana</name>
    <dbReference type="NCBI Taxonomy" id="27376"/>
    <lineage>
        <taxon>Eukaryota</taxon>
        <taxon>Fungi</taxon>
        <taxon>Fungi incertae sedis</taxon>
        <taxon>Mucoromycota</taxon>
        <taxon>Glomeromycotina</taxon>
        <taxon>Glomeromycetes</taxon>
        <taxon>Diversisporales</taxon>
        <taxon>Acaulosporaceae</taxon>
        <taxon>Acaulospora</taxon>
    </lineage>
</organism>
<gene>
    <name evidence="1" type="ORF">ACOLOM_LOCUS479</name>
</gene>
<keyword evidence="2" id="KW-1185">Reference proteome</keyword>
<reference evidence="1" key="1">
    <citation type="submission" date="2021-06" db="EMBL/GenBank/DDBJ databases">
        <authorList>
            <person name="Kallberg Y."/>
            <person name="Tangrot J."/>
            <person name="Rosling A."/>
        </authorList>
    </citation>
    <scope>NUCLEOTIDE SEQUENCE</scope>
    <source>
        <strain evidence="1">CL356</strain>
    </source>
</reference>